<dbReference type="GO" id="GO:0006302">
    <property type="term" value="P:double-strand break repair"/>
    <property type="evidence" value="ECO:0007669"/>
    <property type="project" value="InterPro"/>
</dbReference>
<dbReference type="Pfam" id="PF13476">
    <property type="entry name" value="AAA_23"/>
    <property type="match status" value="1"/>
</dbReference>
<dbReference type="OrthoDB" id="1698838at2"/>
<organism evidence="2 3">
    <name type="scientific">Staphylococcus nepalensis</name>
    <dbReference type="NCBI Taxonomy" id="214473"/>
    <lineage>
        <taxon>Bacteria</taxon>
        <taxon>Bacillati</taxon>
        <taxon>Bacillota</taxon>
        <taxon>Bacilli</taxon>
        <taxon>Bacillales</taxon>
        <taxon>Staphylococcaceae</taxon>
        <taxon>Staphylococcus</taxon>
    </lineage>
</organism>
<evidence type="ECO:0000259" key="1">
    <source>
        <dbReference type="Pfam" id="PF13476"/>
    </source>
</evidence>
<feature type="domain" description="Rad50/SbcC-type AAA" evidence="1">
    <location>
        <begin position="5"/>
        <end position="209"/>
    </location>
</feature>
<dbReference type="GO" id="GO:0016887">
    <property type="term" value="F:ATP hydrolysis activity"/>
    <property type="evidence" value="ECO:0007669"/>
    <property type="project" value="InterPro"/>
</dbReference>
<dbReference type="SUPFAM" id="SSF52540">
    <property type="entry name" value="P-loop containing nucleoside triphosphate hydrolases"/>
    <property type="match status" value="1"/>
</dbReference>
<evidence type="ECO:0000313" key="2">
    <source>
        <dbReference type="EMBL" id="PTK52862.1"/>
    </source>
</evidence>
<dbReference type="Proteomes" id="UP000240400">
    <property type="component" value="Unassembled WGS sequence"/>
</dbReference>
<proteinExistence type="predicted"/>
<dbReference type="AlphaFoldDB" id="A0A2T4S6R0"/>
<evidence type="ECO:0000313" key="3">
    <source>
        <dbReference type="Proteomes" id="UP000240400"/>
    </source>
</evidence>
<dbReference type="EMBL" id="PZHR01000298">
    <property type="protein sequence ID" value="PTK52862.1"/>
    <property type="molecule type" value="Genomic_DNA"/>
</dbReference>
<protein>
    <submittedName>
        <fullName evidence="2">ATPase</fullName>
    </submittedName>
</protein>
<sequence>MRLKKLSIENFAGITEQTFNFGDNNTNIYGANASGKTTTAVALQWLLFDKGLDGTTKSFNLVPLDKNNQEQYELTPTVTAEMVLNDKPLTLRKESHAKYTTNAKTNRKEYSRSRTKKQYVNEESLKVTEYKNYIQSIVDEDVFKLVTNPEAFNTLDWKKRREILFQIADPISDEAIIETDDELIGINDILSDHDIETKKKILGDKIKQIN</sequence>
<reference evidence="2 3" key="1">
    <citation type="journal article" date="2016" name="Front. Microbiol.">
        <title>Comprehensive Phylogenetic Analysis of Bovine Non-aureus Staphylococci Species Based on Whole-Genome Sequencing.</title>
        <authorList>
            <person name="Naushad S."/>
            <person name="Barkema H.W."/>
            <person name="Luby C."/>
            <person name="Condas L.A."/>
            <person name="Nobrega D.B."/>
            <person name="Carson D.A."/>
            <person name="De Buck J."/>
        </authorList>
    </citation>
    <scope>NUCLEOTIDE SEQUENCE [LARGE SCALE GENOMIC DNA]</scope>
    <source>
        <strain evidence="2 3">SNUC 4337</strain>
    </source>
</reference>
<dbReference type="InterPro" id="IPR038729">
    <property type="entry name" value="Rad50/SbcC_AAA"/>
</dbReference>
<dbReference type="InterPro" id="IPR027417">
    <property type="entry name" value="P-loop_NTPase"/>
</dbReference>
<accession>A0A2T4S6R0</accession>
<feature type="non-terminal residue" evidence="2">
    <location>
        <position position="210"/>
    </location>
</feature>
<comment type="caution">
    <text evidence="2">The sequence shown here is derived from an EMBL/GenBank/DDBJ whole genome shotgun (WGS) entry which is preliminary data.</text>
</comment>
<dbReference type="Gene3D" id="3.40.50.300">
    <property type="entry name" value="P-loop containing nucleotide triphosphate hydrolases"/>
    <property type="match status" value="1"/>
</dbReference>
<gene>
    <name evidence="2" type="ORF">BUZ61_14320</name>
</gene>
<name>A0A2T4S6R0_9STAP</name>